<feature type="compositionally biased region" description="Polar residues" evidence="1">
    <location>
        <begin position="131"/>
        <end position="148"/>
    </location>
</feature>
<feature type="chain" id="PRO_5032751394" evidence="2">
    <location>
        <begin position="20"/>
        <end position="287"/>
    </location>
</feature>
<feature type="compositionally biased region" description="Low complexity" evidence="1">
    <location>
        <begin position="216"/>
        <end position="226"/>
    </location>
</feature>
<evidence type="ECO:0000313" key="3">
    <source>
        <dbReference type="EMBL" id="CAE7703001.1"/>
    </source>
</evidence>
<organism evidence="3 4">
    <name type="scientific">Symbiodinium necroappetens</name>
    <dbReference type="NCBI Taxonomy" id="1628268"/>
    <lineage>
        <taxon>Eukaryota</taxon>
        <taxon>Sar</taxon>
        <taxon>Alveolata</taxon>
        <taxon>Dinophyceae</taxon>
        <taxon>Suessiales</taxon>
        <taxon>Symbiodiniaceae</taxon>
        <taxon>Symbiodinium</taxon>
    </lineage>
</organism>
<comment type="caution">
    <text evidence="3">The sequence shown here is derived from an EMBL/GenBank/DDBJ whole genome shotgun (WGS) entry which is preliminary data.</text>
</comment>
<feature type="compositionally biased region" description="Low complexity" evidence="1">
    <location>
        <begin position="151"/>
        <end position="164"/>
    </location>
</feature>
<evidence type="ECO:0000256" key="2">
    <source>
        <dbReference type="SAM" id="SignalP"/>
    </source>
</evidence>
<gene>
    <name evidence="3" type="ORF">SNEC2469_LOCUS20249</name>
</gene>
<dbReference type="OrthoDB" id="10600014at2759"/>
<feature type="compositionally biased region" description="Polar residues" evidence="1">
    <location>
        <begin position="197"/>
        <end position="209"/>
    </location>
</feature>
<proteinExistence type="predicted"/>
<keyword evidence="4" id="KW-1185">Reference proteome</keyword>
<dbReference type="AlphaFoldDB" id="A0A812X2R4"/>
<feature type="compositionally biased region" description="Low complexity" evidence="1">
    <location>
        <begin position="173"/>
        <end position="188"/>
    </location>
</feature>
<reference evidence="3" key="1">
    <citation type="submission" date="2021-02" db="EMBL/GenBank/DDBJ databases">
        <authorList>
            <person name="Dougan E. K."/>
            <person name="Rhodes N."/>
            <person name="Thang M."/>
            <person name="Chan C."/>
        </authorList>
    </citation>
    <scope>NUCLEOTIDE SEQUENCE</scope>
</reference>
<sequence length="287" mass="31420">MVAHFELLVTFLLLGACGANPVCPFARDSAVRKGTITHFPECARACPGMCGYVDSALLLRVGGRSPSPQQLDELLCRSEDVFSCVWKARECSALLEDMVFCPLLRAPASRMLFDRKCKKPLPTAAPPKPVMTSTQAPRTMKPSTTTSAFKPITETTTEAPPVTELSATKTAYEPLTTTEASSTTALPTPTAPHKPGLTTSMTLRTTDLPSTKAPHKQQTTTETPQKPSRRQTIWDLVWDALCALLEPVLRLPSSLRQTAIHLWNALWKHQGRHGPHLQSEPSNIVLM</sequence>
<accession>A0A812X2R4</accession>
<dbReference type="Proteomes" id="UP000601435">
    <property type="component" value="Unassembled WGS sequence"/>
</dbReference>
<evidence type="ECO:0000313" key="4">
    <source>
        <dbReference type="Proteomes" id="UP000601435"/>
    </source>
</evidence>
<keyword evidence="2" id="KW-0732">Signal</keyword>
<protein>
    <submittedName>
        <fullName evidence="3">Uncharacterized protein</fullName>
    </submittedName>
</protein>
<name>A0A812X2R4_9DINO</name>
<feature type="signal peptide" evidence="2">
    <location>
        <begin position="1"/>
        <end position="19"/>
    </location>
</feature>
<dbReference type="EMBL" id="CAJNJA010035133">
    <property type="protein sequence ID" value="CAE7703001.1"/>
    <property type="molecule type" value="Genomic_DNA"/>
</dbReference>
<feature type="region of interest" description="Disordered" evidence="1">
    <location>
        <begin position="122"/>
        <end position="229"/>
    </location>
</feature>
<evidence type="ECO:0000256" key="1">
    <source>
        <dbReference type="SAM" id="MobiDB-lite"/>
    </source>
</evidence>